<reference evidence="2 3" key="1">
    <citation type="submission" date="2015-05" db="EMBL/GenBank/DDBJ databases">
        <authorList>
            <person name="Rodrigo-Torres Lidia"/>
            <person name="Arahal R.David."/>
        </authorList>
    </citation>
    <scope>NUCLEOTIDE SEQUENCE [LARGE SCALE GENOMIC DNA]</scope>
    <source>
        <strain evidence="2 3">CECT 7321</strain>
    </source>
</reference>
<dbReference type="InterPro" id="IPR029021">
    <property type="entry name" value="Prot-tyrosine_phosphatase-like"/>
</dbReference>
<keyword evidence="2" id="KW-0378">Hydrolase</keyword>
<name>A0A0H5D1J5_9RHOB</name>
<dbReference type="SUPFAM" id="SSF52799">
    <property type="entry name" value="(Phosphotyrosine protein) phosphatases II"/>
    <property type="match status" value="1"/>
</dbReference>
<gene>
    <name evidence="2" type="primary">blh_1</name>
    <name evidence="2" type="ORF">NIT7321_01936</name>
</gene>
<dbReference type="InterPro" id="IPR005939">
    <property type="entry name" value="BLH_phosphatase-like"/>
</dbReference>
<protein>
    <submittedName>
        <fullName evidence="2">Beta-lactamase hydrolase-like protein</fullName>
        <ecNumber evidence="2">3.-.-.-</ecNumber>
    </submittedName>
</protein>
<dbReference type="GO" id="GO:0016787">
    <property type="term" value="F:hydrolase activity"/>
    <property type="evidence" value="ECO:0007669"/>
    <property type="project" value="UniProtKB-KW"/>
</dbReference>
<accession>A0A0H5D1J5</accession>
<dbReference type="STRING" id="481446.NIT7645_01035"/>
<dbReference type="CDD" id="cd14503">
    <property type="entry name" value="PTP-bact"/>
    <property type="match status" value="1"/>
</dbReference>
<dbReference type="RefSeq" id="WP_008559758.1">
    <property type="nucleotide sequence ID" value="NZ_CANLNU010000001.1"/>
</dbReference>
<organism evidence="2 3">
    <name type="scientific">Phaeobacter italicus</name>
    <dbReference type="NCBI Taxonomy" id="481446"/>
    <lineage>
        <taxon>Bacteria</taxon>
        <taxon>Pseudomonadati</taxon>
        <taxon>Pseudomonadota</taxon>
        <taxon>Alphaproteobacteria</taxon>
        <taxon>Rhodobacterales</taxon>
        <taxon>Roseobacteraceae</taxon>
        <taxon>Phaeobacter</taxon>
    </lineage>
</organism>
<dbReference type="NCBIfam" id="TIGR01244">
    <property type="entry name" value="TIGR01244 family sulfur transferase"/>
    <property type="match status" value="1"/>
</dbReference>
<evidence type="ECO:0000313" key="3">
    <source>
        <dbReference type="Proteomes" id="UP000043764"/>
    </source>
</evidence>
<sequence length="146" mass="15621">MDARTLTPRYAVSPQISVEDLPQIAEAGFTTVICNRPDEEVPPSHQAETIGAAAKELGLKFEVLPLTHQTMTPENVGRQKELIANSDGPVFAYCASGTRCSVVWALGQAGEMEVDDILNTTSNAGYQLDGLRPTLHAVAVQQAENG</sequence>
<keyword evidence="3" id="KW-1185">Reference proteome</keyword>
<dbReference type="Pfam" id="PF04273">
    <property type="entry name" value="BLH_phosphatase"/>
    <property type="match status" value="1"/>
</dbReference>
<dbReference type="Proteomes" id="UP000043764">
    <property type="component" value="Unassembled WGS sequence"/>
</dbReference>
<dbReference type="Gene3D" id="3.90.190.10">
    <property type="entry name" value="Protein tyrosine phosphatase superfamily"/>
    <property type="match status" value="1"/>
</dbReference>
<dbReference type="EMBL" id="CVRL01000025">
    <property type="protein sequence ID" value="CRL11087.1"/>
    <property type="molecule type" value="Genomic_DNA"/>
</dbReference>
<evidence type="ECO:0000259" key="1">
    <source>
        <dbReference type="Pfam" id="PF04273"/>
    </source>
</evidence>
<dbReference type="AlphaFoldDB" id="A0A0H5D1J5"/>
<dbReference type="EC" id="3.-.-.-" evidence="2"/>
<evidence type="ECO:0000313" key="2">
    <source>
        <dbReference type="EMBL" id="CRL11087.1"/>
    </source>
</evidence>
<dbReference type="OrthoDB" id="9805710at2"/>
<proteinExistence type="predicted"/>
<feature type="domain" description="Beta-lactamase hydrolase-like protein phosphatase-like" evidence="1">
    <location>
        <begin position="2"/>
        <end position="110"/>
    </location>
</feature>